<dbReference type="Pfam" id="PF00391">
    <property type="entry name" value="PEP-utilizers"/>
    <property type="match status" value="1"/>
</dbReference>
<dbReference type="RefSeq" id="WP_064719980.1">
    <property type="nucleotide sequence ID" value="NZ_LXEV01000023.1"/>
</dbReference>
<organism evidence="3 4">
    <name type="scientific">Proteus hauseri ATCC 700826</name>
    <dbReference type="NCBI Taxonomy" id="1354271"/>
    <lineage>
        <taxon>Bacteria</taxon>
        <taxon>Pseudomonadati</taxon>
        <taxon>Pseudomonadota</taxon>
        <taxon>Gammaproteobacteria</taxon>
        <taxon>Enterobacterales</taxon>
        <taxon>Morganellaceae</taxon>
        <taxon>Proteus</taxon>
    </lineage>
</organism>
<dbReference type="Gene3D" id="3.30.470.20">
    <property type="entry name" value="ATP-grasp fold, B domain"/>
    <property type="match status" value="1"/>
</dbReference>
<dbReference type="InterPro" id="IPR051549">
    <property type="entry name" value="PEP_Utilizing_Enz"/>
</dbReference>
<dbReference type="EMBL" id="LXEV01000023">
    <property type="protein sequence ID" value="OAT46526.1"/>
    <property type="molecule type" value="Genomic_DNA"/>
</dbReference>
<keyword evidence="4" id="KW-1185">Reference proteome</keyword>
<feature type="domain" description="PEP-utilising enzyme mobile" evidence="1">
    <location>
        <begin position="761"/>
        <end position="832"/>
    </location>
</feature>
<dbReference type="EC" id="2.7.9.2" evidence="3"/>
<keyword evidence="3" id="KW-0808">Transferase</keyword>
<dbReference type="SUPFAM" id="SSF56059">
    <property type="entry name" value="Glutathione synthetase ATP-binding domain-like"/>
    <property type="match status" value="1"/>
</dbReference>
<evidence type="ECO:0000259" key="1">
    <source>
        <dbReference type="Pfam" id="PF00391"/>
    </source>
</evidence>
<dbReference type="AlphaFoldDB" id="A0AAJ3LTF3"/>
<reference evidence="3 4" key="1">
    <citation type="submission" date="2016-04" db="EMBL/GenBank/DDBJ databases">
        <title>ATOL: Assembling a taxonomically balanced genome-scale reconstruction of the evolutionary history of the Enterobacteriaceae.</title>
        <authorList>
            <person name="Plunkett G.III."/>
            <person name="Neeno-Eckwall E.C."/>
            <person name="Glasner J.D."/>
            <person name="Perna N.T."/>
        </authorList>
    </citation>
    <scope>NUCLEOTIDE SEQUENCE [LARGE SCALE GENOMIC DNA]</scope>
    <source>
        <strain evidence="3 4">ATCC 700826</strain>
    </source>
</reference>
<dbReference type="InterPro" id="IPR002192">
    <property type="entry name" value="PPDK_AMP/ATP-bd"/>
</dbReference>
<dbReference type="PANTHER" id="PTHR43615">
    <property type="entry name" value="PHOSPHOENOLPYRUVATE SYNTHASE-RELATED"/>
    <property type="match status" value="1"/>
</dbReference>
<gene>
    <name evidence="3" type="ORF">M997_2007</name>
</gene>
<dbReference type="EC" id="2.7.-.-" evidence="3"/>
<evidence type="ECO:0000313" key="3">
    <source>
        <dbReference type="EMBL" id="OAT46526.1"/>
    </source>
</evidence>
<dbReference type="Proteomes" id="UP000078250">
    <property type="component" value="Unassembled WGS sequence"/>
</dbReference>
<dbReference type="Gene3D" id="3.30.1490.20">
    <property type="entry name" value="ATP-grasp fold, A domain"/>
    <property type="match status" value="1"/>
</dbReference>
<sequence>MELIYKINDPTATDVQISGGKGASLAKTIQSLPVPDGLILSCQAYQLFISPLLPKINDLLSTQDQDIETISHQIRQVILQATLPENLTYALGLILDELDLNNTPLAVRSSGTLEDMPGAAFAGQHDTLLGVKTLPMLLDAIRQCYASLWHTHVMLYRQHLNLPHSQASMAVVLQRMVDVQKNEAAGVAFSIDPVQGSLSTVLINAAFGLGETVVAGEEPIDEYLIDRDSLTLKQQTIAEKTNAIVMVENGIEILPVDNKRKNTASLNNEQCKQVAELAILAEKYFDFPQDIEWAFHHGKLWLLQSRNVTQIAPIWTREESAERFPNPITPLTWDMCEAGFHSSLNFSLNLMGLPSFNGKWFGVQDYYIYGNQNAVSLYSNRLPTSMMNDLPTLLKSLPEIAQKFSWVQELPITWMRDLDKYLISIGALMNEPLEDKNLSQLWDYIQRINKLGSDYFLPNIAISLTQRSLYSALMALLKLFFKEEKYAHNAFDNLIAMSDTKTGQVNAELWALSRYVRQHSVLLNALEKIEPRSIMKELAAIDPCFYQQFTLFLTNHGHRELDFDAYHPTWLDAPHIVLIQIKAMADLADDKRTEDPLSKKILQSETEFAIISDAPEELRFFLQEIIRLARVYTALDDLEHYQTTRLALPMRRGLKALGERLVIRSILDDPMDIYFANEQPLANAINTDELTNWNALRSHIYQNKTGYLKAQATTPQWIYGEESDDVVDTANGHLLKGLAGSAGIIEGKVYLVHGPENFAEFPQNAILVARTTNPAWTALFYRASGIITESGGPLSHGAVTARELGLPAVMGVRNILNILKNGQTVRIDGQKGTIDILS</sequence>
<protein>
    <submittedName>
        <fullName evidence="3">Phosphoenolpyruvate synthase</fullName>
        <ecNumber evidence="3">2.7.-.-</ecNumber>
        <ecNumber evidence="3">2.7.9.2</ecNumber>
    </submittedName>
</protein>
<dbReference type="GO" id="GO:0005524">
    <property type="term" value="F:ATP binding"/>
    <property type="evidence" value="ECO:0007669"/>
    <property type="project" value="InterPro"/>
</dbReference>
<dbReference type="Gene3D" id="3.50.30.10">
    <property type="entry name" value="Phosphohistidine domain"/>
    <property type="match status" value="1"/>
</dbReference>
<dbReference type="PANTHER" id="PTHR43615:SF1">
    <property type="entry name" value="PPDK_N DOMAIN-CONTAINING PROTEIN"/>
    <property type="match status" value="1"/>
</dbReference>
<proteinExistence type="predicted"/>
<feature type="domain" description="Pyruvate phosphate dikinase AMP/ATP-binding" evidence="2">
    <location>
        <begin position="17"/>
        <end position="311"/>
    </location>
</feature>
<accession>A0AAJ3LTF3</accession>
<comment type="caution">
    <text evidence="3">The sequence shown here is derived from an EMBL/GenBank/DDBJ whole genome shotgun (WGS) entry which is preliminary data.</text>
</comment>
<dbReference type="GO" id="GO:0008986">
    <property type="term" value="F:pyruvate, water dikinase activity"/>
    <property type="evidence" value="ECO:0007669"/>
    <property type="project" value="UniProtKB-EC"/>
</dbReference>
<dbReference type="InterPro" id="IPR036637">
    <property type="entry name" value="Phosphohistidine_dom_sf"/>
</dbReference>
<evidence type="ECO:0000313" key="4">
    <source>
        <dbReference type="Proteomes" id="UP000078250"/>
    </source>
</evidence>
<dbReference type="InterPro" id="IPR013815">
    <property type="entry name" value="ATP_grasp_subdomain_1"/>
</dbReference>
<evidence type="ECO:0000259" key="2">
    <source>
        <dbReference type="Pfam" id="PF01326"/>
    </source>
</evidence>
<dbReference type="Pfam" id="PF01326">
    <property type="entry name" value="PPDK_N"/>
    <property type="match status" value="1"/>
</dbReference>
<name>A0AAJ3LTF3_PROHU</name>
<dbReference type="SUPFAM" id="SSF52009">
    <property type="entry name" value="Phosphohistidine domain"/>
    <property type="match status" value="1"/>
</dbReference>
<dbReference type="InterPro" id="IPR008279">
    <property type="entry name" value="PEP-util_enz_mobile_dom"/>
</dbReference>